<protein>
    <submittedName>
        <fullName evidence="1">Uncharacterized protein</fullName>
    </submittedName>
</protein>
<proteinExistence type="predicted"/>
<name>A0A645BJH7_9ZZZZ</name>
<evidence type="ECO:0000313" key="1">
    <source>
        <dbReference type="EMBL" id="MPM65248.1"/>
    </source>
</evidence>
<reference evidence="1" key="1">
    <citation type="submission" date="2019-08" db="EMBL/GenBank/DDBJ databases">
        <authorList>
            <person name="Kucharzyk K."/>
            <person name="Murdoch R.W."/>
            <person name="Higgins S."/>
            <person name="Loffler F."/>
        </authorList>
    </citation>
    <scope>NUCLEOTIDE SEQUENCE</scope>
</reference>
<sequence length="107" mass="11831">MHYSDSNIHEKTLLDAYRSPLFMAYHRNQPFNENLLRPCPVLDNPGRLTEMVAESVAKSTDYVHQESAADYSAKCVNAAANWADAAERLWVGSGHACGGCTRCSKVV</sequence>
<accession>A0A645BJH7</accession>
<gene>
    <name evidence="1" type="ORF">SDC9_112143</name>
</gene>
<dbReference type="PANTHER" id="PTHR43524:SF1">
    <property type="entry name" value="RADICAL SAM SUPERFAMILY PROTEIN"/>
    <property type="match status" value="1"/>
</dbReference>
<organism evidence="1">
    <name type="scientific">bioreactor metagenome</name>
    <dbReference type="NCBI Taxonomy" id="1076179"/>
    <lineage>
        <taxon>unclassified sequences</taxon>
        <taxon>metagenomes</taxon>
        <taxon>ecological metagenomes</taxon>
    </lineage>
</organism>
<comment type="caution">
    <text evidence="1">The sequence shown here is derived from an EMBL/GenBank/DDBJ whole genome shotgun (WGS) entry which is preliminary data.</text>
</comment>
<dbReference type="EMBL" id="VSSQ01020414">
    <property type="protein sequence ID" value="MPM65248.1"/>
    <property type="molecule type" value="Genomic_DNA"/>
</dbReference>
<dbReference type="AlphaFoldDB" id="A0A645BJH7"/>
<dbReference type="PANTHER" id="PTHR43524">
    <property type="entry name" value="RADICAL SAM SUPERFAMILY PROTEIN"/>
    <property type="match status" value="1"/>
</dbReference>